<comment type="caution">
    <text evidence="2">The sequence shown here is derived from an EMBL/GenBank/DDBJ whole genome shotgun (WGS) entry which is preliminary data.</text>
</comment>
<name>A0ABT1QWA2_9GAMM</name>
<keyword evidence="3" id="KW-1185">Reference proteome</keyword>
<dbReference type="InterPro" id="IPR051340">
    <property type="entry name" value="Haloalkane_dehalogenase"/>
</dbReference>
<keyword evidence="2" id="KW-0378">Hydrolase</keyword>
<dbReference type="InterPro" id="IPR029058">
    <property type="entry name" value="AB_hydrolase_fold"/>
</dbReference>
<dbReference type="GO" id="GO:0016787">
    <property type="term" value="F:hydrolase activity"/>
    <property type="evidence" value="ECO:0007669"/>
    <property type="project" value="UniProtKB-KW"/>
</dbReference>
<dbReference type="EMBL" id="JANFQO010000018">
    <property type="protein sequence ID" value="MCQ4166567.1"/>
    <property type="molecule type" value="Genomic_DNA"/>
</dbReference>
<proteinExistence type="predicted"/>
<evidence type="ECO:0000313" key="2">
    <source>
        <dbReference type="EMBL" id="MCQ4166567.1"/>
    </source>
</evidence>
<sequence length="300" mass="32658">MEPASRHRLPLSGGSELVFWLAGDPAAPALLLLHGFPSSAPSFRGVIAQLAQVCQVIAPDLPGYGESAPLAQPSFDALGRAVHELLAHLAVGPRYIYLHDYGAPVGLQIAMQQPDAVLGLLIQNANAHRSGFGPQWKDTLAYWEHPDAQNEAAATAHLNLAGVRDQYIAGLPAEVAARIPPAVWQEDWRIMGLPGRLETQRALIADYGNYVARFDAIARYLAEHQPRAVLVWGRHDAFFDIAETLSWMRALPRMEAHVLDGGHFLLETHAPEAGRIFRRFIAGAAPRTRLGARGSSGGYR</sequence>
<reference evidence="2" key="1">
    <citation type="submission" date="2022-07" db="EMBL/GenBank/DDBJ databases">
        <title>Tahibacter sp., a new gammaproteobacterium isolated from the silt sample collected at pig farm.</title>
        <authorList>
            <person name="Chen H."/>
        </authorList>
    </citation>
    <scope>NUCLEOTIDE SEQUENCE</scope>
    <source>
        <strain evidence="2">P2K</strain>
    </source>
</reference>
<evidence type="ECO:0000259" key="1">
    <source>
        <dbReference type="Pfam" id="PF00561"/>
    </source>
</evidence>
<dbReference type="RefSeq" id="WP_255915756.1">
    <property type="nucleotide sequence ID" value="NZ_JANFQO010000018.1"/>
</dbReference>
<dbReference type="PANTHER" id="PTHR42977">
    <property type="entry name" value="HYDROLASE-RELATED"/>
    <property type="match status" value="1"/>
</dbReference>
<dbReference type="InterPro" id="IPR000073">
    <property type="entry name" value="AB_hydrolase_1"/>
</dbReference>
<dbReference type="Gene3D" id="3.40.50.1820">
    <property type="entry name" value="alpha/beta hydrolase"/>
    <property type="match status" value="1"/>
</dbReference>
<protein>
    <submittedName>
        <fullName evidence="2">Alpha/beta hydrolase</fullName>
    </submittedName>
</protein>
<feature type="domain" description="AB hydrolase-1" evidence="1">
    <location>
        <begin position="28"/>
        <end position="269"/>
    </location>
</feature>
<dbReference type="PANTHER" id="PTHR42977:SF1">
    <property type="entry name" value="BLR6576 PROTEIN"/>
    <property type="match status" value="1"/>
</dbReference>
<accession>A0ABT1QWA2</accession>
<dbReference type="Pfam" id="PF00561">
    <property type="entry name" value="Abhydrolase_1"/>
    <property type="match status" value="1"/>
</dbReference>
<dbReference type="SUPFAM" id="SSF53474">
    <property type="entry name" value="alpha/beta-Hydrolases"/>
    <property type="match status" value="1"/>
</dbReference>
<organism evidence="2 3">
    <name type="scientific">Tahibacter harae</name>
    <dbReference type="NCBI Taxonomy" id="2963937"/>
    <lineage>
        <taxon>Bacteria</taxon>
        <taxon>Pseudomonadati</taxon>
        <taxon>Pseudomonadota</taxon>
        <taxon>Gammaproteobacteria</taxon>
        <taxon>Lysobacterales</taxon>
        <taxon>Rhodanobacteraceae</taxon>
        <taxon>Tahibacter</taxon>
    </lineage>
</organism>
<gene>
    <name evidence="2" type="ORF">NM961_17775</name>
</gene>
<dbReference type="Proteomes" id="UP001165498">
    <property type="component" value="Unassembled WGS sequence"/>
</dbReference>
<evidence type="ECO:0000313" key="3">
    <source>
        <dbReference type="Proteomes" id="UP001165498"/>
    </source>
</evidence>